<reference evidence="2 3" key="1">
    <citation type="submission" date="2019-03" db="EMBL/GenBank/DDBJ databases">
        <title>Genomics of glacier-inhabiting Cryobacterium strains.</title>
        <authorList>
            <person name="Liu Q."/>
            <person name="Xin Y.-H."/>
        </authorList>
    </citation>
    <scope>NUCLEOTIDE SEQUENCE [LARGE SCALE GENOMIC DNA]</scope>
    <source>
        <strain evidence="2 3">Hh4</strain>
    </source>
</reference>
<dbReference type="PROSITE" id="PS01125">
    <property type="entry name" value="ROK"/>
    <property type="match status" value="1"/>
</dbReference>
<dbReference type="InterPro" id="IPR036388">
    <property type="entry name" value="WH-like_DNA-bd_sf"/>
</dbReference>
<evidence type="ECO:0000313" key="2">
    <source>
        <dbReference type="EMBL" id="TFD82753.1"/>
    </source>
</evidence>
<protein>
    <submittedName>
        <fullName evidence="2">ROK family protein</fullName>
    </submittedName>
</protein>
<dbReference type="Gene3D" id="3.30.420.40">
    <property type="match status" value="2"/>
</dbReference>
<evidence type="ECO:0000313" key="3">
    <source>
        <dbReference type="Proteomes" id="UP000298313"/>
    </source>
</evidence>
<dbReference type="Pfam" id="PF00480">
    <property type="entry name" value="ROK"/>
    <property type="match status" value="1"/>
</dbReference>
<dbReference type="InterPro" id="IPR000600">
    <property type="entry name" value="ROK"/>
</dbReference>
<proteinExistence type="inferred from homology"/>
<accession>A0A4R9BFU8</accession>
<gene>
    <name evidence="2" type="ORF">E3T48_01235</name>
</gene>
<dbReference type="OrthoDB" id="4083144at2"/>
<dbReference type="SUPFAM" id="SSF53067">
    <property type="entry name" value="Actin-like ATPase domain"/>
    <property type="match status" value="1"/>
</dbReference>
<comment type="similarity">
    <text evidence="1">Belongs to the ROK (NagC/XylR) family.</text>
</comment>
<keyword evidence="3" id="KW-1185">Reference proteome</keyword>
<dbReference type="InterPro" id="IPR049874">
    <property type="entry name" value="ROK_cs"/>
</dbReference>
<dbReference type="Gene3D" id="1.10.10.10">
    <property type="entry name" value="Winged helix-like DNA-binding domain superfamily/Winged helix DNA-binding domain"/>
    <property type="match status" value="1"/>
</dbReference>
<dbReference type="Proteomes" id="UP000298313">
    <property type="component" value="Unassembled WGS sequence"/>
</dbReference>
<comment type="caution">
    <text evidence="2">The sequence shown here is derived from an EMBL/GenBank/DDBJ whole genome shotgun (WGS) entry which is preliminary data.</text>
</comment>
<name>A0A4R9BFU8_9MICO</name>
<dbReference type="InterPro" id="IPR036390">
    <property type="entry name" value="WH_DNA-bd_sf"/>
</dbReference>
<organism evidence="2 3">
    <name type="scientific">Cryobacterium fucosi</name>
    <dbReference type="NCBI Taxonomy" id="1259157"/>
    <lineage>
        <taxon>Bacteria</taxon>
        <taxon>Bacillati</taxon>
        <taxon>Actinomycetota</taxon>
        <taxon>Actinomycetes</taxon>
        <taxon>Micrococcales</taxon>
        <taxon>Microbacteriaceae</taxon>
        <taxon>Cryobacterium</taxon>
    </lineage>
</organism>
<evidence type="ECO:0000256" key="1">
    <source>
        <dbReference type="ARBA" id="ARBA00006479"/>
    </source>
</evidence>
<dbReference type="PANTHER" id="PTHR18964">
    <property type="entry name" value="ROK (REPRESSOR, ORF, KINASE) FAMILY"/>
    <property type="match status" value="1"/>
</dbReference>
<dbReference type="PANTHER" id="PTHR18964:SF149">
    <property type="entry name" value="BIFUNCTIONAL UDP-N-ACETYLGLUCOSAMINE 2-EPIMERASE_N-ACETYLMANNOSAMINE KINASE"/>
    <property type="match status" value="1"/>
</dbReference>
<dbReference type="SUPFAM" id="SSF46785">
    <property type="entry name" value="Winged helix' DNA-binding domain"/>
    <property type="match status" value="1"/>
</dbReference>
<sequence length="400" mass="41305">MGDFNAAVVLDAIRRSKTGLSRVELGRSTGLSAQTISNICRRLLDRETVIEAGKTSIGPGKPRTILQLNPGGVFAVGVHLDPAVMTVAILDLTGSVVLRSSTRTPTANDPDQIILEISSEIERLIRASGIDRLRIAGLGVATPGPIDPARGTVIDPPHLLGWHLVPLRDALARSTGLPVIIDKDVTAAAVAEMWVGGHSGSGSFVFCYLGTGIGAGLVLDDEVVRGRSANAGEIGHIIVDPDGGTCVCGLRGCVAVTCTPQDLVREAESAGVLGGSQASPDAHATDEQFSALCALASAGHGGAMAILERSAVHLARAVSVITNLLDVDRVVFGGPYWARLSGTYLHLVPGVLDDLSVARSVHRVEVVGTGVGEDVGAIGAACLVLDHVLAPRSARLLLSE</sequence>
<dbReference type="RefSeq" id="WP_134522069.1">
    <property type="nucleotide sequence ID" value="NZ_SOHH01000016.1"/>
</dbReference>
<dbReference type="EMBL" id="SOHH01000016">
    <property type="protein sequence ID" value="TFD82753.1"/>
    <property type="molecule type" value="Genomic_DNA"/>
</dbReference>
<dbReference type="InterPro" id="IPR043129">
    <property type="entry name" value="ATPase_NBD"/>
</dbReference>
<dbReference type="AlphaFoldDB" id="A0A4R9BFU8"/>